<organism evidence="2">
    <name type="scientific">marine sediment metagenome</name>
    <dbReference type="NCBI Taxonomy" id="412755"/>
    <lineage>
        <taxon>unclassified sequences</taxon>
        <taxon>metagenomes</taxon>
        <taxon>ecological metagenomes</taxon>
    </lineage>
</organism>
<accession>X0V2L1</accession>
<name>X0V2L1_9ZZZZ</name>
<reference evidence="2" key="1">
    <citation type="journal article" date="2014" name="Front. Microbiol.">
        <title>High frequency of phylogenetically diverse reductive dehalogenase-homologous genes in deep subseafloor sedimentary metagenomes.</title>
        <authorList>
            <person name="Kawai M."/>
            <person name="Futagami T."/>
            <person name="Toyoda A."/>
            <person name="Takaki Y."/>
            <person name="Nishi S."/>
            <person name="Hori S."/>
            <person name="Arai W."/>
            <person name="Tsubouchi T."/>
            <person name="Morono Y."/>
            <person name="Uchiyama I."/>
            <person name="Ito T."/>
            <person name="Fujiyama A."/>
            <person name="Inagaki F."/>
            <person name="Takami H."/>
        </authorList>
    </citation>
    <scope>NUCLEOTIDE SEQUENCE</scope>
    <source>
        <strain evidence="2">Expedition CK06-06</strain>
    </source>
</reference>
<dbReference type="EMBL" id="BARS01024248">
    <property type="protein sequence ID" value="GAG05652.1"/>
    <property type="molecule type" value="Genomic_DNA"/>
</dbReference>
<dbReference type="InterPro" id="IPR027417">
    <property type="entry name" value="P-loop_NTPase"/>
</dbReference>
<dbReference type="Gene3D" id="3.40.50.300">
    <property type="entry name" value="P-loop containing nucleotide triphosphate hydrolases"/>
    <property type="match status" value="1"/>
</dbReference>
<dbReference type="AlphaFoldDB" id="X0V2L1"/>
<feature type="non-terminal residue" evidence="2">
    <location>
        <position position="1"/>
    </location>
</feature>
<proteinExistence type="predicted"/>
<evidence type="ECO:0000259" key="1">
    <source>
        <dbReference type="Pfam" id="PF19263"/>
    </source>
</evidence>
<evidence type="ECO:0000313" key="2">
    <source>
        <dbReference type="EMBL" id="GAG05652.1"/>
    </source>
</evidence>
<dbReference type="Pfam" id="PF19263">
    <property type="entry name" value="DUF5906"/>
    <property type="match status" value="1"/>
</dbReference>
<feature type="domain" description="NrS-1 polymerase-like helicase" evidence="1">
    <location>
        <begin position="3"/>
        <end position="59"/>
    </location>
</feature>
<comment type="caution">
    <text evidence="2">The sequence shown here is derived from an EMBL/GenBank/DDBJ whole genome shotgun (WGS) entry which is preliminary data.</text>
</comment>
<protein>
    <recommendedName>
        <fullName evidence="1">NrS-1 polymerase-like helicase domain-containing protein</fullName>
    </recommendedName>
</protein>
<sequence>ANVAGDIGGDDLKDTSMFKALTGRSLVSGQRKFLPPVTFVNYSKFIFACNELPFAYDNSRGFWDRWILLEYPFTFVEAGEVDADKNFKLRDENVIEKITTKEELSGLLNKFLDGLNNLILNKSFSTTKGTGEIKNLWIRRSNSVMAFCLDMITDDYEGHITKKQFRKRYVDYCKEHKIQPKSDYVIKRTLGEMFGASEGTRDIVGSKYERSWEGVKWK</sequence>
<gene>
    <name evidence="2" type="ORF">S01H1_38511</name>
</gene>
<dbReference type="InterPro" id="IPR045455">
    <property type="entry name" value="NrS-1_pol-like_helicase"/>
</dbReference>